<dbReference type="PROSITE" id="PS50837">
    <property type="entry name" value="NACHT"/>
    <property type="match status" value="1"/>
</dbReference>
<comment type="caution">
    <text evidence="7">The sequence shown here is derived from an EMBL/GenBank/DDBJ whole genome shotgun (WGS) entry which is preliminary data.</text>
</comment>
<accession>A0AAW1AT74</accession>
<dbReference type="GO" id="GO:0005524">
    <property type="term" value="F:ATP binding"/>
    <property type="evidence" value="ECO:0007669"/>
    <property type="project" value="UniProtKB-KW"/>
</dbReference>
<evidence type="ECO:0000256" key="2">
    <source>
        <dbReference type="ARBA" id="ARBA00022737"/>
    </source>
</evidence>
<keyword evidence="8" id="KW-1185">Reference proteome</keyword>
<organism evidence="7 8">
    <name type="scientific">Crotalus adamanteus</name>
    <name type="common">Eastern diamondback rattlesnake</name>
    <dbReference type="NCBI Taxonomy" id="8729"/>
    <lineage>
        <taxon>Eukaryota</taxon>
        <taxon>Metazoa</taxon>
        <taxon>Chordata</taxon>
        <taxon>Craniata</taxon>
        <taxon>Vertebrata</taxon>
        <taxon>Euteleostomi</taxon>
        <taxon>Lepidosauria</taxon>
        <taxon>Squamata</taxon>
        <taxon>Bifurcata</taxon>
        <taxon>Unidentata</taxon>
        <taxon>Episquamata</taxon>
        <taxon>Toxicofera</taxon>
        <taxon>Serpentes</taxon>
        <taxon>Colubroidea</taxon>
        <taxon>Viperidae</taxon>
        <taxon>Crotalinae</taxon>
        <taxon>Crotalus</taxon>
    </lineage>
</organism>
<evidence type="ECO:0000256" key="3">
    <source>
        <dbReference type="ARBA" id="ARBA00022741"/>
    </source>
</evidence>
<name>A0AAW1AT74_CROAD</name>
<evidence type="ECO:0000313" key="7">
    <source>
        <dbReference type="EMBL" id="KAK9392927.1"/>
    </source>
</evidence>
<dbReference type="SUPFAM" id="SSF52047">
    <property type="entry name" value="RNI-like"/>
    <property type="match status" value="3"/>
</dbReference>
<dbReference type="SMART" id="SM00367">
    <property type="entry name" value="LRR_CC"/>
    <property type="match status" value="7"/>
</dbReference>
<evidence type="ECO:0000256" key="1">
    <source>
        <dbReference type="ARBA" id="ARBA00022614"/>
    </source>
</evidence>
<dbReference type="Pfam" id="PF05729">
    <property type="entry name" value="NACHT"/>
    <property type="match status" value="1"/>
</dbReference>
<dbReference type="EMBL" id="JAOTOJ010000015">
    <property type="protein sequence ID" value="KAK9392927.1"/>
    <property type="molecule type" value="Genomic_DNA"/>
</dbReference>
<dbReference type="Proteomes" id="UP001474421">
    <property type="component" value="Unassembled WGS sequence"/>
</dbReference>
<proteinExistence type="predicted"/>
<dbReference type="GO" id="GO:0045944">
    <property type="term" value="P:positive regulation of transcription by RNA polymerase II"/>
    <property type="evidence" value="ECO:0007669"/>
    <property type="project" value="TreeGrafter"/>
</dbReference>
<sequence>MMVMDGAKRRSIIRRVWPQLVDFLSHHSEWLLKKAEMLLSQDDLSFVGRIPDLERKRLLILDMVLRDVDANPEVFRKFIQSVCFECSLPMELEIILMSVSQEGGVSEGQDDQKGCFPSSSRKLERRRPFSNFSSNNGKESKQKRLDAAERYCQHILSLMFRKFGIDRSAETAETKDEPLAFSQKFVNLVIHHSRASKLKVGSKKIKEEPVSPQEFKDHGNPMENLSELFKSVQMGITQVVLLLGKAGMGKTCFVHQICQQWAEGALPQFKLIFFFEFKQLNLIAKRKLTLQELLFEYFLQPDQPDTVFQFLLENAQQTLVILDGLDEFVENLPLPPIPFTSFSDLLMPCSVSELVANLCHGELLAGCTVLITSRLNLLPAELVKGTVVLAEVWGFHRDNVEEYVSYFFQEPFQKEQALTLLNDNGKLLSMCYIPAMCHIICTCLKHLFLEDAKNVQLPQTRTQFYTTMLQIFICKHQGGRTLNEIDMGQYQATLTDLSGRNEVWIQERQNIITEILQKLAVANLTGPRIVELCHCVYETQDISLAQHIAKELAFKYQFRNVGLMPFDMVTLAFLINGSPHGVCLDFVGCPLELDYLDIWGSCENIKSLSFKNRQYGSEFAGALSKTMPKIQHLTTFKLTGGNLRSPGFEDLIRVFPNCHQLEEINLQDNKLKEQDMIKLAEIFPTVEKLKRMDLSHNKMSVGTVLAFSRAVAKCPKVSSLEIRKNILIISLANFSPKEPRLKDVGINEEEIAPKPRSLILQLQDCQLDSRAAEELVDILQNCSRLSKINLSDNQLGDEGCGKLMTVVSQMCISGPLTLSNNRLSLKSIFCLLDTANLCPNVVMLEASVDQQIAVLTFANKGGPDALQSRNYHFHDAQLNKCQQMEMASKKICLTGNHFHGEDLKNLCLALRRCSSIFKLDLSSNSLGDSGMLKIMDSIRDLKNLTSLILDNNQMSLDGVFSLLEVFSILQHINSVQLGLGSIQKCHLSFGEQIRYSPASKHARKQLSSRCLYLEGCTTGLDMTRLFRILTKCSGLAEINFSGNSLGDQELKQMLLCLPSLSSLRLLSVRDNAFSTNGICFLASSFNWCSRLSEVNLRSRKNVFLHFVESQASHALFCRFVNCDIDQADLRALGAVFENCDHLAELDLSGNNLDNEALRCLFGHLPKTQNSCLLKINRNRISQDGILLLVNFLATMDDVVEVHASLCPEKMLLITFRKQAKPQKILNLKECDFQAEHLAQLLSRLEECPALSDFTSINNGLTLSSTKTLLRALRRAAGVQKISIEEPWVADESFLALLSLAAEVQGEVITIMKAGSFFTLEQEFSPQVGKGQLVVDRTSHLLFPDAEGSTSFDALVHFPALQKLWLTNGRILPTSIEHVAEILQRGLFIEEINFSNSDLSSDGLSVLLDALTGKLKSINLGSLNLDNTTILKLSSKLSTMPFLRRLGLSNNHLDSPVCSRLAEGLKTIPQIEEIDLSCNKIQDAGMKEIAKVLPGMKNVKLINFSCNSITSAGGQWIAEGLLESERLEILKLSGNRIGNKTLEKLAPILPFKKHLKVLHLSSCQLDSEGLGHLVGILAKCPQIEEISLSENNIGDKGVMSFMTPWPPSSQLRKIELKVCGISDGASQTLIVGLSCCPFLEEIVLSWNKLGDETAKELTMVLPGMISLDNNCITTYGASMLARQLPRCPGIQTIRLWHNPILKDVKQKLADQEPRLHFA</sequence>
<dbReference type="Gene3D" id="3.80.10.10">
    <property type="entry name" value="Ribonuclease Inhibitor"/>
    <property type="match status" value="7"/>
</dbReference>
<evidence type="ECO:0000256" key="4">
    <source>
        <dbReference type="ARBA" id="ARBA00022840"/>
    </source>
</evidence>
<evidence type="ECO:0000313" key="8">
    <source>
        <dbReference type="Proteomes" id="UP001474421"/>
    </source>
</evidence>
<dbReference type="GO" id="GO:0045345">
    <property type="term" value="P:positive regulation of MHC class I biosynthetic process"/>
    <property type="evidence" value="ECO:0007669"/>
    <property type="project" value="TreeGrafter"/>
</dbReference>
<dbReference type="GO" id="GO:0045348">
    <property type="term" value="P:positive regulation of MHC class II biosynthetic process"/>
    <property type="evidence" value="ECO:0007669"/>
    <property type="project" value="TreeGrafter"/>
</dbReference>
<dbReference type="InterPro" id="IPR006553">
    <property type="entry name" value="Leu-rich_rpt_Cys-con_subtyp"/>
</dbReference>
<dbReference type="InterPro" id="IPR027417">
    <property type="entry name" value="P-loop_NTPase"/>
</dbReference>
<dbReference type="Pfam" id="PF13516">
    <property type="entry name" value="LRR_6"/>
    <property type="match status" value="7"/>
</dbReference>
<dbReference type="PANTHER" id="PTHR47189">
    <property type="entry name" value="MHC CLASS II TRANSACTIVATOR"/>
    <property type="match status" value="1"/>
</dbReference>
<feature type="domain" description="NACHT" evidence="6">
    <location>
        <begin position="238"/>
        <end position="374"/>
    </location>
</feature>
<dbReference type="InterPro" id="IPR001611">
    <property type="entry name" value="Leu-rich_rpt"/>
</dbReference>
<dbReference type="SUPFAM" id="SSF52540">
    <property type="entry name" value="P-loop containing nucleoside triphosphate hydrolases"/>
    <property type="match status" value="1"/>
</dbReference>
<dbReference type="InterPro" id="IPR032675">
    <property type="entry name" value="LRR_dom_sf"/>
</dbReference>
<keyword evidence="3" id="KW-0547">Nucleotide-binding</keyword>
<feature type="region of interest" description="Disordered" evidence="5">
    <location>
        <begin position="105"/>
        <end position="143"/>
    </location>
</feature>
<evidence type="ECO:0000256" key="5">
    <source>
        <dbReference type="SAM" id="MobiDB-lite"/>
    </source>
</evidence>
<dbReference type="InterPro" id="IPR041210">
    <property type="entry name" value="NLRC5_atypical_Card"/>
</dbReference>
<keyword evidence="4" id="KW-0067">ATP-binding</keyword>
<keyword evidence="2" id="KW-0677">Repeat</keyword>
<reference evidence="7 8" key="1">
    <citation type="journal article" date="2024" name="Proc. Natl. Acad. Sci. U.S.A.">
        <title>The genetic regulatory architecture and epigenomic basis for age-related changes in rattlesnake venom.</title>
        <authorList>
            <person name="Hogan M.P."/>
            <person name="Holding M.L."/>
            <person name="Nystrom G.S."/>
            <person name="Colston T.J."/>
            <person name="Bartlett D.A."/>
            <person name="Mason A.J."/>
            <person name="Ellsworth S.A."/>
            <person name="Rautsaw R.M."/>
            <person name="Lawrence K.C."/>
            <person name="Strickland J.L."/>
            <person name="He B."/>
            <person name="Fraser P."/>
            <person name="Margres M.J."/>
            <person name="Gilbert D.M."/>
            <person name="Gibbs H.L."/>
            <person name="Parkinson C.L."/>
            <person name="Rokyta D.R."/>
        </authorList>
    </citation>
    <scope>NUCLEOTIDE SEQUENCE [LARGE SCALE GENOMIC DNA]</scope>
    <source>
        <strain evidence="7">DRR0105</strain>
    </source>
</reference>
<dbReference type="PANTHER" id="PTHR47189:SF1">
    <property type="entry name" value="MHC CLASS II TRANSACTIVATOR"/>
    <property type="match status" value="1"/>
</dbReference>
<keyword evidence="1" id="KW-0433">Leucine-rich repeat</keyword>
<dbReference type="Gene3D" id="3.40.50.300">
    <property type="entry name" value="P-loop containing nucleotide triphosphate hydrolases"/>
    <property type="match status" value="1"/>
</dbReference>
<dbReference type="Pfam" id="PF18461">
    <property type="entry name" value="Atypical_Card"/>
    <property type="match status" value="1"/>
</dbReference>
<dbReference type="SMART" id="SM00368">
    <property type="entry name" value="LRR_RI"/>
    <property type="match status" value="13"/>
</dbReference>
<dbReference type="InterPro" id="IPR007111">
    <property type="entry name" value="NACHT_NTPase"/>
</dbReference>
<protein>
    <submittedName>
        <fullName evidence="7">Protein NLRC5</fullName>
    </submittedName>
</protein>
<gene>
    <name evidence="7" type="ORF">NXF25_017016</name>
</gene>
<evidence type="ECO:0000259" key="6">
    <source>
        <dbReference type="PROSITE" id="PS50837"/>
    </source>
</evidence>
<dbReference type="Gene3D" id="1.10.533.20">
    <property type="match status" value="1"/>
</dbReference>